<organism evidence="1 2">
    <name type="scientific">Psilocybe cyanescens</name>
    <dbReference type="NCBI Taxonomy" id="93625"/>
    <lineage>
        <taxon>Eukaryota</taxon>
        <taxon>Fungi</taxon>
        <taxon>Dikarya</taxon>
        <taxon>Basidiomycota</taxon>
        <taxon>Agaricomycotina</taxon>
        <taxon>Agaricomycetes</taxon>
        <taxon>Agaricomycetidae</taxon>
        <taxon>Agaricales</taxon>
        <taxon>Agaricineae</taxon>
        <taxon>Strophariaceae</taxon>
        <taxon>Psilocybe</taxon>
    </lineage>
</organism>
<name>A0A409X7N8_PSICY</name>
<proteinExistence type="predicted"/>
<gene>
    <name evidence="1" type="ORF">CVT25_012419</name>
</gene>
<dbReference type="AlphaFoldDB" id="A0A409X7N8"/>
<comment type="caution">
    <text evidence="1">The sequence shown here is derived from an EMBL/GenBank/DDBJ whole genome shotgun (WGS) entry which is preliminary data.</text>
</comment>
<accession>A0A409X7N8</accession>
<sequence length="163" mass="17956">MTNLTTFPSIFLFNVSKAGARHVSDSPNNQRLLLAAFCSTLQSALENEWVVQGAIYAPTGGTVFIDTDDEQWDDHVGLPADEDLWKMVSSKEHPTDMQSPVQMFNQAPGIKTGFCYIDANPTNPRSMMKQFIDAICSNLNQSELVLSASYGPYEGASILMREG</sequence>
<dbReference type="OrthoDB" id="3021093at2759"/>
<evidence type="ECO:0000313" key="1">
    <source>
        <dbReference type="EMBL" id="PPQ86776.1"/>
    </source>
</evidence>
<dbReference type="Proteomes" id="UP000283269">
    <property type="component" value="Unassembled WGS sequence"/>
</dbReference>
<evidence type="ECO:0000313" key="2">
    <source>
        <dbReference type="Proteomes" id="UP000283269"/>
    </source>
</evidence>
<keyword evidence="2" id="KW-1185">Reference proteome</keyword>
<reference evidence="1 2" key="1">
    <citation type="journal article" date="2018" name="Evol. Lett.">
        <title>Horizontal gene cluster transfer increased hallucinogenic mushroom diversity.</title>
        <authorList>
            <person name="Reynolds H.T."/>
            <person name="Vijayakumar V."/>
            <person name="Gluck-Thaler E."/>
            <person name="Korotkin H.B."/>
            <person name="Matheny P.B."/>
            <person name="Slot J.C."/>
        </authorList>
    </citation>
    <scope>NUCLEOTIDE SEQUENCE [LARGE SCALE GENOMIC DNA]</scope>
    <source>
        <strain evidence="1 2">2631</strain>
    </source>
</reference>
<protein>
    <submittedName>
        <fullName evidence="1">Uncharacterized protein</fullName>
    </submittedName>
</protein>
<dbReference type="InParanoid" id="A0A409X7N8"/>
<dbReference type="EMBL" id="NHYD01002432">
    <property type="protein sequence ID" value="PPQ86776.1"/>
    <property type="molecule type" value="Genomic_DNA"/>
</dbReference>